<keyword evidence="2 4" id="KW-0479">Metal-binding</keyword>
<dbReference type="HAMAP" id="MF_00142">
    <property type="entry name" value="CyaY"/>
    <property type="match status" value="1"/>
</dbReference>
<dbReference type="PROSITE" id="PS50810">
    <property type="entry name" value="FRATAXIN_2"/>
    <property type="match status" value="1"/>
</dbReference>
<name>A0A345Y4R4_9NEIS</name>
<dbReference type="PROSITE" id="PS01344">
    <property type="entry name" value="FRATAXIN_1"/>
    <property type="match status" value="1"/>
</dbReference>
<evidence type="ECO:0000313" key="5">
    <source>
        <dbReference type="EMBL" id="AXK38916.1"/>
    </source>
</evidence>
<comment type="function">
    <text evidence="4">Involved in iron-sulfur (Fe-S) cluster assembly. May act as a regulator of Fe-S biogenesis.</text>
</comment>
<evidence type="ECO:0000256" key="1">
    <source>
        <dbReference type="ARBA" id="ARBA00008183"/>
    </source>
</evidence>
<dbReference type="SUPFAM" id="SSF55387">
    <property type="entry name" value="Frataxin/Nqo15-like"/>
    <property type="match status" value="1"/>
</dbReference>
<dbReference type="RefSeq" id="WP_115432851.1">
    <property type="nucleotide sequence ID" value="NZ_CP031337.1"/>
</dbReference>
<organism evidence="5 6">
    <name type="scientific">Crenobacter cavernae</name>
    <dbReference type="NCBI Taxonomy" id="2290923"/>
    <lineage>
        <taxon>Bacteria</taxon>
        <taxon>Pseudomonadati</taxon>
        <taxon>Pseudomonadota</taxon>
        <taxon>Betaproteobacteria</taxon>
        <taxon>Neisseriales</taxon>
        <taxon>Neisseriaceae</taxon>
        <taxon>Crenobacter</taxon>
    </lineage>
</organism>
<reference evidence="5 6" key="1">
    <citation type="submission" date="2018-07" db="EMBL/GenBank/DDBJ databases">
        <title>Crenobacter cavernae sp. nov., isolated from a karst cave.</title>
        <authorList>
            <person name="Zhu H."/>
        </authorList>
    </citation>
    <scope>NUCLEOTIDE SEQUENCE [LARGE SCALE GENOMIC DNA]</scope>
    <source>
        <strain evidence="5 6">K1W11S-77</strain>
    </source>
</reference>
<dbReference type="InterPro" id="IPR020895">
    <property type="entry name" value="Frataxin_CS"/>
</dbReference>
<dbReference type="PANTHER" id="PTHR16821:SF2">
    <property type="entry name" value="FRATAXIN, MITOCHONDRIAL"/>
    <property type="match status" value="1"/>
</dbReference>
<dbReference type="CDD" id="cd00503">
    <property type="entry name" value="Frataxin"/>
    <property type="match status" value="1"/>
</dbReference>
<dbReference type="GO" id="GO:0008199">
    <property type="term" value="F:ferric iron binding"/>
    <property type="evidence" value="ECO:0007669"/>
    <property type="project" value="InterPro"/>
</dbReference>
<protein>
    <recommendedName>
        <fullName evidence="4">Iron-sulfur cluster assembly protein CyaY</fullName>
    </recommendedName>
</protein>
<dbReference type="PANTHER" id="PTHR16821">
    <property type="entry name" value="FRATAXIN"/>
    <property type="match status" value="1"/>
</dbReference>
<comment type="similarity">
    <text evidence="1 4">Belongs to the frataxin family.</text>
</comment>
<proteinExistence type="inferred from homology"/>
<dbReference type="SMART" id="SM01219">
    <property type="entry name" value="Frataxin_Cyay"/>
    <property type="match status" value="1"/>
</dbReference>
<dbReference type="GO" id="GO:0016226">
    <property type="term" value="P:iron-sulfur cluster assembly"/>
    <property type="evidence" value="ECO:0007669"/>
    <property type="project" value="UniProtKB-UniRule"/>
</dbReference>
<dbReference type="KEGG" id="ccah:DWG20_05415"/>
<dbReference type="GO" id="GO:0005737">
    <property type="term" value="C:cytoplasm"/>
    <property type="evidence" value="ECO:0007669"/>
    <property type="project" value="UniProtKB-ARBA"/>
</dbReference>
<sequence length="105" mass="11335">MNESEFLDLTDALLERIENAIDDAGLDADFVRNGGVLEIAFDSGAKIVVNRHAPNQEMWIAAKSGGFHYALKGGEWTSARDGSEFYATLSRVVSEAAGEPFALQA</sequence>
<gene>
    <name evidence="4" type="primary">cyaY</name>
    <name evidence="5" type="ORF">DWG20_05415</name>
</gene>
<dbReference type="InterPro" id="IPR002908">
    <property type="entry name" value="Frataxin/CyaY"/>
</dbReference>
<dbReference type="AlphaFoldDB" id="A0A345Y4R4"/>
<dbReference type="Gene3D" id="3.30.920.10">
    <property type="entry name" value="Frataxin/CyaY"/>
    <property type="match status" value="1"/>
</dbReference>
<evidence type="ECO:0000256" key="2">
    <source>
        <dbReference type="ARBA" id="ARBA00022723"/>
    </source>
</evidence>
<dbReference type="Proteomes" id="UP000254537">
    <property type="component" value="Chromosome"/>
</dbReference>
<dbReference type="EMBL" id="CP031337">
    <property type="protein sequence ID" value="AXK38916.1"/>
    <property type="molecule type" value="Genomic_DNA"/>
</dbReference>
<dbReference type="Pfam" id="PF01491">
    <property type="entry name" value="Frataxin_Cyay"/>
    <property type="match status" value="1"/>
</dbReference>
<keyword evidence="3 4" id="KW-0408">Iron</keyword>
<evidence type="ECO:0000256" key="4">
    <source>
        <dbReference type="HAMAP-Rule" id="MF_00142"/>
    </source>
</evidence>
<dbReference type="OrthoDB" id="285675at2"/>
<evidence type="ECO:0000256" key="3">
    <source>
        <dbReference type="ARBA" id="ARBA00023004"/>
    </source>
</evidence>
<dbReference type="InterPro" id="IPR036524">
    <property type="entry name" value="Frataxin/CyaY_sf"/>
</dbReference>
<accession>A0A345Y4R4</accession>
<evidence type="ECO:0000313" key="6">
    <source>
        <dbReference type="Proteomes" id="UP000254537"/>
    </source>
</evidence>
<dbReference type="InterPro" id="IPR047584">
    <property type="entry name" value="CyaY"/>
</dbReference>
<dbReference type="NCBIfam" id="TIGR03421">
    <property type="entry name" value="FeS_CyaY"/>
    <property type="match status" value="1"/>
</dbReference>